<dbReference type="Proteomes" id="UP000637299">
    <property type="component" value="Unassembled WGS sequence"/>
</dbReference>
<dbReference type="RefSeq" id="WP_191736109.1">
    <property type="nucleotide sequence ID" value="NZ_JACYFS010000001.1"/>
</dbReference>
<evidence type="ECO:0000313" key="3">
    <source>
        <dbReference type="Proteomes" id="UP000637299"/>
    </source>
</evidence>
<name>A0ABR8ZAK3_9FLAO</name>
<evidence type="ECO:0000313" key="2">
    <source>
        <dbReference type="EMBL" id="MBD8082344.1"/>
    </source>
</evidence>
<gene>
    <name evidence="2" type="ORF">IC610_07890</name>
</gene>
<dbReference type="InterPro" id="IPR041602">
    <property type="entry name" value="Quercetinase_C"/>
</dbReference>
<accession>A0ABR8ZAK3</accession>
<feature type="domain" description="Quercetin 2,3-dioxygenase C-terminal cupin" evidence="1">
    <location>
        <begin position="153"/>
        <end position="211"/>
    </location>
</feature>
<proteinExistence type="predicted"/>
<reference evidence="2 3" key="1">
    <citation type="submission" date="2020-09" db="EMBL/GenBank/DDBJ databases">
        <title>Genome seq and assembly of Chryseobacterium sp.</title>
        <authorList>
            <person name="Chhetri G."/>
        </authorList>
    </citation>
    <scope>NUCLEOTIDE SEQUENCE [LARGE SCALE GENOMIC DNA]</scope>
    <source>
        <strain evidence="2 3">GCR10</strain>
    </source>
</reference>
<dbReference type="Gene3D" id="2.60.120.10">
    <property type="entry name" value="Jelly Rolls"/>
    <property type="match status" value="1"/>
</dbReference>
<comment type="caution">
    <text evidence="2">The sequence shown here is derived from an EMBL/GenBank/DDBJ whole genome shotgun (WGS) entry which is preliminary data.</text>
</comment>
<keyword evidence="3" id="KW-1185">Reference proteome</keyword>
<dbReference type="EMBL" id="JACYFS010000001">
    <property type="protein sequence ID" value="MBD8082344.1"/>
    <property type="molecule type" value="Genomic_DNA"/>
</dbReference>
<sequence>MLIQTPSKIFKSDFAVWKVENSCRIREIFPENEDSSLRKVSEIVIDENGKFCFQYKANCAVMILVLYGEILISDFKKQVSAHKVFTLKSTETDSLTIKNNLENEKADVLIIELKSRKHDNSFSLKDLNIDCKNTLIPMAEDFDYPNFIGLYDGRKEDSYVVNQSDRSVFGIVINGAFEFKNRLLENRDAVWLEDIETLEFEALSENALLLFFEI</sequence>
<organism evidence="2 3">
    <name type="scientific">Chryseobacterium caseinilyticum</name>
    <dbReference type="NCBI Taxonomy" id="2771428"/>
    <lineage>
        <taxon>Bacteria</taxon>
        <taxon>Pseudomonadati</taxon>
        <taxon>Bacteroidota</taxon>
        <taxon>Flavobacteriia</taxon>
        <taxon>Flavobacteriales</taxon>
        <taxon>Weeksellaceae</taxon>
        <taxon>Chryseobacterium group</taxon>
        <taxon>Chryseobacterium</taxon>
    </lineage>
</organism>
<dbReference type="InterPro" id="IPR014710">
    <property type="entry name" value="RmlC-like_jellyroll"/>
</dbReference>
<evidence type="ECO:0000259" key="1">
    <source>
        <dbReference type="Pfam" id="PF17954"/>
    </source>
</evidence>
<protein>
    <recommendedName>
        <fullName evidence="1">Quercetin 2,3-dioxygenase C-terminal cupin domain-containing protein</fullName>
    </recommendedName>
</protein>
<dbReference type="Pfam" id="PF17954">
    <property type="entry name" value="Pirin_C_2"/>
    <property type="match status" value="1"/>
</dbReference>